<name>A0A1M6QKB7_9GAMM</name>
<dbReference type="EMBL" id="FRAL01000002">
    <property type="protein sequence ID" value="SHK20477.1"/>
    <property type="molecule type" value="Genomic_DNA"/>
</dbReference>
<dbReference type="Proteomes" id="UP000184248">
    <property type="component" value="Unassembled WGS sequence"/>
</dbReference>
<protein>
    <submittedName>
        <fullName evidence="3">Inner membrane protein</fullName>
    </submittedName>
</protein>
<evidence type="ECO:0000256" key="1">
    <source>
        <dbReference type="SAM" id="MobiDB-lite"/>
    </source>
</evidence>
<feature type="transmembrane region" description="Helical" evidence="2">
    <location>
        <begin position="124"/>
        <end position="148"/>
    </location>
</feature>
<dbReference type="AlphaFoldDB" id="A0A1M6QKB7"/>
<dbReference type="PANTHER" id="PTHR40031:SF1">
    <property type="entry name" value="MEMBRANE-BOUND METAL-DEPENDENT HYDROLASE"/>
    <property type="match status" value="1"/>
</dbReference>
<feature type="compositionally biased region" description="Basic and acidic residues" evidence="1">
    <location>
        <begin position="358"/>
        <end position="370"/>
    </location>
</feature>
<sequence>MDSVTQAALGAAIGGVVLGRRLGRRAVLFGAVLGTLPDLDVVIDYGDAVANVTRHRGFSHSLFVLAGLATALALLARRLVPRLEIGLGRWLLFFGLCLMTHPLLDALTTYGTQIWWPLDIRPTAWPLVFIIDPFYSLPLLAGIIVALVTGNGYRAPAWGLALSCAYLAASLGAKTLVEHRLAPVLAERGLTDAPRLVQPTPFNILLWRATLIEGDNYHEALISVFDGDHPPVLETFSRGAALESSALTSQAGQRLDWFAGPFLRYDIVARGDRERLVATDLRLGFPGFHPFRYALADRQASAWRVLPTTRQLTEARGNDRAAMGRLVGRILAPDPMLCTSHFVPREWIVKVPAPCRRPPHDERRAAERPPADSSEPG</sequence>
<proteinExistence type="predicted"/>
<evidence type="ECO:0000313" key="3">
    <source>
        <dbReference type="EMBL" id="SHK20477.1"/>
    </source>
</evidence>
<dbReference type="RefSeq" id="WP_064699734.1">
    <property type="nucleotide sequence ID" value="NZ_BDEO01000007.1"/>
</dbReference>
<feature type="transmembrane region" description="Helical" evidence="2">
    <location>
        <begin position="57"/>
        <end position="75"/>
    </location>
</feature>
<keyword evidence="4" id="KW-1185">Reference proteome</keyword>
<dbReference type="InterPro" id="IPR053170">
    <property type="entry name" value="Transcription_regulator"/>
</dbReference>
<feature type="region of interest" description="Disordered" evidence="1">
    <location>
        <begin position="353"/>
        <end position="377"/>
    </location>
</feature>
<gene>
    <name evidence="3" type="ORF">SAMN05192556_10235</name>
</gene>
<organism evidence="3 4">
    <name type="scientific">Halomonas caseinilytica</name>
    <dbReference type="NCBI Taxonomy" id="438744"/>
    <lineage>
        <taxon>Bacteria</taxon>
        <taxon>Pseudomonadati</taxon>
        <taxon>Pseudomonadota</taxon>
        <taxon>Gammaproteobacteria</taxon>
        <taxon>Oceanospirillales</taxon>
        <taxon>Halomonadaceae</taxon>
        <taxon>Halomonas</taxon>
    </lineage>
</organism>
<dbReference type="PANTHER" id="PTHR40031">
    <property type="entry name" value="HYPOTHETICAL MEMBRANE SPANNING PROTEIN"/>
    <property type="match status" value="1"/>
</dbReference>
<dbReference type="InterPro" id="IPR007404">
    <property type="entry name" value="YdjM-like"/>
</dbReference>
<feature type="transmembrane region" description="Helical" evidence="2">
    <location>
        <begin position="155"/>
        <end position="173"/>
    </location>
</feature>
<accession>A0A1M6QKB7</accession>
<feature type="transmembrane region" description="Helical" evidence="2">
    <location>
        <begin position="87"/>
        <end position="104"/>
    </location>
</feature>
<keyword evidence="2" id="KW-0472">Membrane</keyword>
<evidence type="ECO:0000313" key="4">
    <source>
        <dbReference type="Proteomes" id="UP000184248"/>
    </source>
</evidence>
<dbReference type="Pfam" id="PF04307">
    <property type="entry name" value="YdjM"/>
    <property type="match status" value="1"/>
</dbReference>
<dbReference type="OrthoDB" id="9781927at2"/>
<evidence type="ECO:0000256" key="2">
    <source>
        <dbReference type="SAM" id="Phobius"/>
    </source>
</evidence>
<keyword evidence="2" id="KW-1133">Transmembrane helix</keyword>
<reference evidence="4" key="1">
    <citation type="submission" date="2016-11" db="EMBL/GenBank/DDBJ databases">
        <authorList>
            <person name="Varghese N."/>
            <person name="Submissions S."/>
        </authorList>
    </citation>
    <scope>NUCLEOTIDE SEQUENCE [LARGE SCALE GENOMIC DNA]</scope>
    <source>
        <strain evidence="4">ALO Sharm</strain>
    </source>
</reference>
<keyword evidence="2" id="KW-0812">Transmembrane</keyword>